<feature type="region of interest" description="Disordered" evidence="5">
    <location>
        <begin position="248"/>
        <end position="292"/>
    </location>
</feature>
<dbReference type="GO" id="GO:0004722">
    <property type="term" value="F:protein serine/threonine phosphatase activity"/>
    <property type="evidence" value="ECO:0007669"/>
    <property type="project" value="InterPro"/>
</dbReference>
<dbReference type="GO" id="GO:0046872">
    <property type="term" value="F:metal ion binding"/>
    <property type="evidence" value="ECO:0007669"/>
    <property type="project" value="UniProtKB-KW"/>
</dbReference>
<feature type="region of interest" description="Disordered" evidence="5">
    <location>
        <begin position="208"/>
        <end position="231"/>
    </location>
</feature>
<accession>A0A5J4YUA4</accession>
<dbReference type="InterPro" id="IPR036457">
    <property type="entry name" value="PPM-type-like_dom_sf"/>
</dbReference>
<evidence type="ECO:0000313" key="7">
    <source>
        <dbReference type="EMBL" id="KAA8494284.1"/>
    </source>
</evidence>
<keyword evidence="1" id="KW-0479">Metal-binding</keyword>
<feature type="domain" description="PPM-type phosphatase" evidence="6">
    <location>
        <begin position="23"/>
        <end position="483"/>
    </location>
</feature>
<evidence type="ECO:0000259" key="6">
    <source>
        <dbReference type="PROSITE" id="PS51746"/>
    </source>
</evidence>
<feature type="compositionally biased region" description="Basic and acidic residues" evidence="5">
    <location>
        <begin position="248"/>
        <end position="259"/>
    </location>
</feature>
<dbReference type="Proteomes" id="UP000324585">
    <property type="component" value="Unassembled WGS sequence"/>
</dbReference>
<dbReference type="InterPro" id="IPR000222">
    <property type="entry name" value="PP2C_BS"/>
</dbReference>
<protein>
    <recommendedName>
        <fullName evidence="6">PPM-type phosphatase domain-containing protein</fullName>
    </recommendedName>
</protein>
<evidence type="ECO:0000256" key="3">
    <source>
        <dbReference type="ARBA" id="ARBA00022912"/>
    </source>
</evidence>
<proteinExistence type="inferred from homology"/>
<dbReference type="PROSITE" id="PS01032">
    <property type="entry name" value="PPM_1"/>
    <property type="match status" value="1"/>
</dbReference>
<dbReference type="InterPro" id="IPR001932">
    <property type="entry name" value="PPM-type_phosphatase-like_dom"/>
</dbReference>
<evidence type="ECO:0000256" key="4">
    <source>
        <dbReference type="RuleBase" id="RU003465"/>
    </source>
</evidence>
<dbReference type="SMART" id="SM00332">
    <property type="entry name" value="PP2Cc"/>
    <property type="match status" value="1"/>
</dbReference>
<dbReference type="SUPFAM" id="SSF81606">
    <property type="entry name" value="PP2C-like"/>
    <property type="match status" value="1"/>
</dbReference>
<dbReference type="EMBL" id="VRMN01000005">
    <property type="protein sequence ID" value="KAA8494284.1"/>
    <property type="molecule type" value="Genomic_DNA"/>
</dbReference>
<feature type="compositionally biased region" description="Basic and acidic residues" evidence="5">
    <location>
        <begin position="148"/>
        <end position="159"/>
    </location>
</feature>
<organism evidence="7 8">
    <name type="scientific">Porphyridium purpureum</name>
    <name type="common">Red alga</name>
    <name type="synonym">Porphyridium cruentum</name>
    <dbReference type="NCBI Taxonomy" id="35688"/>
    <lineage>
        <taxon>Eukaryota</taxon>
        <taxon>Rhodophyta</taxon>
        <taxon>Bangiophyceae</taxon>
        <taxon>Porphyridiales</taxon>
        <taxon>Porphyridiaceae</taxon>
        <taxon>Porphyridium</taxon>
    </lineage>
</organism>
<gene>
    <name evidence="7" type="ORF">FVE85_4259</name>
</gene>
<dbReference type="CDD" id="cd00143">
    <property type="entry name" value="PP2Cc"/>
    <property type="match status" value="1"/>
</dbReference>
<sequence length="501" mass="54147">MGAFLSRPVTEKSSEEASGSGLQYGASSMQGWRLHMEDAHIAHLNLQQGRTNDDKGTAAVSEGSMKANRAALFGVFDGHGGREIALFCKRHFARELRSSAAFQSGDFEQALRDVFHRMDEMIRDEQNHPEIRSLMNDVNEIRQVAPRPSEKRAAIENRADTGGAESADLDRVDAAADSGAAAVSADPRSSSLEGAMVEREAGDVIYLPAPPQEPLQMPDAATQGDSGSQESLQHALDLLQQYVERQGMDHEQAVSKRGPEQVLGDGPDGCSRSAEQDQQLTHESDEARAQAESDRLNHICRLQEYPIIAGSTSVVALLIDNSLYVANAGDSKAVLSRGGCAVPLSFEHKPGLPEETARIEKAGGFVNHVGRVNNNLNLSRAIGDLKYKQNKNVPREAQMITAEPDIMRVELGDTDEFMVMGCDGIWDVLTEQQAVDFVRARVLSGSRTLSQICEDIFDACIADDPRRTSGLGGDNMTAIIVQFKPAAGGSPPPLQTASSKI</sequence>
<evidence type="ECO:0000256" key="5">
    <source>
        <dbReference type="SAM" id="MobiDB-lite"/>
    </source>
</evidence>
<reference evidence="8" key="1">
    <citation type="journal article" date="2019" name="Nat. Commun.">
        <title>Expansion of phycobilisome linker gene families in mesophilic red algae.</title>
        <authorList>
            <person name="Lee J."/>
            <person name="Kim D."/>
            <person name="Bhattacharya D."/>
            <person name="Yoon H.S."/>
        </authorList>
    </citation>
    <scope>NUCLEOTIDE SEQUENCE [LARGE SCALE GENOMIC DNA]</scope>
    <source>
        <strain evidence="8">CCMP 1328</strain>
    </source>
</reference>
<dbReference type="AlphaFoldDB" id="A0A5J4YUA4"/>
<keyword evidence="3 4" id="KW-0904">Protein phosphatase</keyword>
<dbReference type="PANTHER" id="PTHR13832">
    <property type="entry name" value="PROTEIN PHOSPHATASE 2C"/>
    <property type="match status" value="1"/>
</dbReference>
<dbReference type="OMA" id="GWHMFAV"/>
<dbReference type="InterPro" id="IPR015655">
    <property type="entry name" value="PP2C"/>
</dbReference>
<feature type="region of interest" description="Disordered" evidence="5">
    <location>
        <begin position="1"/>
        <end position="22"/>
    </location>
</feature>
<feature type="region of interest" description="Disordered" evidence="5">
    <location>
        <begin position="144"/>
        <end position="168"/>
    </location>
</feature>
<feature type="compositionally biased region" description="Basic and acidic residues" evidence="5">
    <location>
        <begin position="280"/>
        <end position="292"/>
    </location>
</feature>
<comment type="similarity">
    <text evidence="4">Belongs to the PP2C family.</text>
</comment>
<dbReference type="Pfam" id="PF00481">
    <property type="entry name" value="PP2C"/>
    <property type="match status" value="2"/>
</dbReference>
<evidence type="ECO:0000313" key="8">
    <source>
        <dbReference type="Proteomes" id="UP000324585"/>
    </source>
</evidence>
<comment type="caution">
    <text evidence="7">The sequence shown here is derived from an EMBL/GenBank/DDBJ whole genome shotgun (WGS) entry which is preliminary data.</text>
</comment>
<evidence type="ECO:0000256" key="2">
    <source>
        <dbReference type="ARBA" id="ARBA00022801"/>
    </source>
</evidence>
<keyword evidence="2 4" id="KW-0378">Hydrolase</keyword>
<name>A0A5J4YUA4_PORPP</name>
<dbReference type="PANTHER" id="PTHR13832:SF840">
    <property type="entry name" value="PROTEIN PHOSPHATASE 2C 60-RELATED"/>
    <property type="match status" value="1"/>
</dbReference>
<evidence type="ECO:0000256" key="1">
    <source>
        <dbReference type="ARBA" id="ARBA00022723"/>
    </source>
</evidence>
<dbReference type="Gene3D" id="3.60.40.10">
    <property type="entry name" value="PPM-type phosphatase domain"/>
    <property type="match status" value="2"/>
</dbReference>
<dbReference type="PROSITE" id="PS51746">
    <property type="entry name" value="PPM_2"/>
    <property type="match status" value="1"/>
</dbReference>
<keyword evidence="8" id="KW-1185">Reference proteome</keyword>
<dbReference type="OrthoDB" id="10264738at2759"/>